<reference evidence="2 3" key="1">
    <citation type="journal article" date="2015" name="Nature">
        <title>rRNA introns, odd ribosomes, and small enigmatic genomes across a large radiation of phyla.</title>
        <authorList>
            <person name="Brown C.T."/>
            <person name="Hug L.A."/>
            <person name="Thomas B.C."/>
            <person name="Sharon I."/>
            <person name="Castelle C.J."/>
            <person name="Singh A."/>
            <person name="Wilkins M.J."/>
            <person name="Williams K.H."/>
            <person name="Banfield J.F."/>
        </authorList>
    </citation>
    <scope>NUCLEOTIDE SEQUENCE [LARGE SCALE GENOMIC DNA]</scope>
</reference>
<name>A0A0G0GBY9_9BACT</name>
<evidence type="ECO:0000256" key="1">
    <source>
        <dbReference type="SAM" id="Phobius"/>
    </source>
</evidence>
<dbReference type="EMBL" id="LBSX01000008">
    <property type="protein sequence ID" value="KKQ27492.1"/>
    <property type="molecule type" value="Genomic_DNA"/>
</dbReference>
<gene>
    <name evidence="2" type="ORF">US42_C0008G0003</name>
</gene>
<feature type="transmembrane region" description="Helical" evidence="1">
    <location>
        <begin position="259"/>
        <end position="281"/>
    </location>
</feature>
<dbReference type="AlphaFoldDB" id="A0A0G0GBY9"/>
<proteinExistence type="predicted"/>
<accession>A0A0G0GBY9</accession>
<evidence type="ECO:0000313" key="2">
    <source>
        <dbReference type="EMBL" id="KKQ27492.1"/>
    </source>
</evidence>
<keyword evidence="1" id="KW-0812">Transmembrane</keyword>
<protein>
    <submittedName>
        <fullName evidence="2">Uncharacterized protein</fullName>
    </submittedName>
</protein>
<sequence length="290" mass="32497">MRRGVFIIFYCLLIFASYFFVLKVKATTISPAKYLITLASGDTGNVAVTIKNDENTDVEYSFSVLGVKQSELGGPLFLSGLSEVESWIVPEIKQISIASGEEKNINFKINIPATVYSGSYYLGLAVQKINLPGSDVGLSGRLITLLNLQVAGEAREVLQINEFNLNQKLSKNREDFTFVLGLKNQGNVDLPLKGEIKILDWKKKEISNQEVYLGNNLLPSSNRRLTLIFDKSLSWSPVYFAQVVVDYGRTKQVAQKTIFINNLSVTYIIFGFIFLILLYLIKTKKKAIKI</sequence>
<evidence type="ECO:0000313" key="3">
    <source>
        <dbReference type="Proteomes" id="UP000034849"/>
    </source>
</evidence>
<dbReference type="Proteomes" id="UP000034849">
    <property type="component" value="Unassembled WGS sequence"/>
</dbReference>
<dbReference type="STRING" id="1619046.US42_C0008G0003"/>
<organism evidence="2 3">
    <name type="scientific">Candidatus Magasanikbacteria bacterium GW2011_GWC2_37_14</name>
    <dbReference type="NCBI Taxonomy" id="1619046"/>
    <lineage>
        <taxon>Bacteria</taxon>
        <taxon>Candidatus Magasanikiibacteriota</taxon>
    </lineage>
</organism>
<comment type="caution">
    <text evidence="2">The sequence shown here is derived from an EMBL/GenBank/DDBJ whole genome shotgun (WGS) entry which is preliminary data.</text>
</comment>
<keyword evidence="1" id="KW-1133">Transmembrane helix</keyword>
<keyword evidence="1" id="KW-0472">Membrane</keyword>